<dbReference type="Proteomes" id="UP000019141">
    <property type="component" value="Unassembled WGS sequence"/>
</dbReference>
<evidence type="ECO:0000256" key="1">
    <source>
        <dbReference type="ARBA" id="ARBA00023125"/>
    </source>
</evidence>
<reference evidence="4 5" key="1">
    <citation type="journal article" date="2014" name="Nature">
        <title>An environmental bacterial taxon with a large and distinct metabolic repertoire.</title>
        <authorList>
            <person name="Wilson M.C."/>
            <person name="Mori T."/>
            <person name="Ruckert C."/>
            <person name="Uria A.R."/>
            <person name="Helf M.J."/>
            <person name="Takada K."/>
            <person name="Gernert C."/>
            <person name="Steffens U.A."/>
            <person name="Heycke N."/>
            <person name="Schmitt S."/>
            <person name="Rinke C."/>
            <person name="Helfrich E.J."/>
            <person name="Brachmann A.O."/>
            <person name="Gurgui C."/>
            <person name="Wakimoto T."/>
            <person name="Kracht M."/>
            <person name="Crusemann M."/>
            <person name="Hentschel U."/>
            <person name="Abe I."/>
            <person name="Matsunaga S."/>
            <person name="Kalinowski J."/>
            <person name="Takeyama H."/>
            <person name="Piel J."/>
        </authorList>
    </citation>
    <scope>NUCLEOTIDE SEQUENCE [LARGE SCALE GENOMIC DNA]</scope>
    <source>
        <strain evidence="5">TSY1</strain>
    </source>
</reference>
<organism evidence="4 5">
    <name type="scientific">Entotheonella factor</name>
    <dbReference type="NCBI Taxonomy" id="1429438"/>
    <lineage>
        <taxon>Bacteria</taxon>
        <taxon>Pseudomonadati</taxon>
        <taxon>Nitrospinota/Tectimicrobiota group</taxon>
        <taxon>Candidatus Tectimicrobiota</taxon>
        <taxon>Candidatus Entotheonellia</taxon>
        <taxon>Candidatus Entotheonellales</taxon>
        <taxon>Candidatus Entotheonellaceae</taxon>
        <taxon>Candidatus Entotheonella</taxon>
    </lineage>
</organism>
<name>W4LMH4_ENTF1</name>
<dbReference type="AlphaFoldDB" id="W4LMH4"/>
<proteinExistence type="predicted"/>
<dbReference type="GO" id="GO:0003677">
    <property type="term" value="F:DNA binding"/>
    <property type="evidence" value="ECO:0007669"/>
    <property type="project" value="UniProtKB-KW"/>
</dbReference>
<dbReference type="CDD" id="cd04766">
    <property type="entry name" value="HTH_HspR"/>
    <property type="match status" value="1"/>
</dbReference>
<sequence>MARQQNSEYFTISVVSSMFNIHPQTLRLYEREGLLQPDRSAGNTRLYSRQDIEHLSTILNLTREMGVNLAGVSIIMELLKKLRETQAEKDALQTLCTQMESHQTSLNDVNSKTS</sequence>
<keyword evidence="2" id="KW-0175">Coiled coil</keyword>
<dbReference type="Gene3D" id="1.10.1660.10">
    <property type="match status" value="1"/>
</dbReference>
<gene>
    <name evidence="4" type="ORF">ETSY1_16020</name>
</gene>
<dbReference type="SUPFAM" id="SSF46955">
    <property type="entry name" value="Putative DNA-binding domain"/>
    <property type="match status" value="1"/>
</dbReference>
<feature type="coiled-coil region" evidence="2">
    <location>
        <begin position="75"/>
        <end position="102"/>
    </location>
</feature>
<keyword evidence="1" id="KW-0238">DNA-binding</keyword>
<protein>
    <recommendedName>
        <fullName evidence="3">HTH merR-type domain-containing protein</fullName>
    </recommendedName>
</protein>
<evidence type="ECO:0000313" key="5">
    <source>
        <dbReference type="Proteomes" id="UP000019141"/>
    </source>
</evidence>
<dbReference type="InterPro" id="IPR047057">
    <property type="entry name" value="MerR_fam"/>
</dbReference>
<dbReference type="GO" id="GO:0003700">
    <property type="term" value="F:DNA-binding transcription factor activity"/>
    <property type="evidence" value="ECO:0007669"/>
    <property type="project" value="InterPro"/>
</dbReference>
<evidence type="ECO:0000313" key="4">
    <source>
        <dbReference type="EMBL" id="ETW99177.1"/>
    </source>
</evidence>
<dbReference type="PANTHER" id="PTHR30204:SF58">
    <property type="entry name" value="HTH-TYPE TRANSCRIPTIONAL REGULATOR YFMP"/>
    <property type="match status" value="1"/>
</dbReference>
<dbReference type="InterPro" id="IPR000551">
    <property type="entry name" value="MerR-type_HTH_dom"/>
</dbReference>
<dbReference type="EMBL" id="AZHW01000476">
    <property type="protein sequence ID" value="ETW99177.1"/>
    <property type="molecule type" value="Genomic_DNA"/>
</dbReference>
<evidence type="ECO:0000256" key="2">
    <source>
        <dbReference type="SAM" id="Coils"/>
    </source>
</evidence>
<dbReference type="PANTHER" id="PTHR30204">
    <property type="entry name" value="REDOX-CYCLING DRUG-SENSING TRANSCRIPTIONAL ACTIVATOR SOXR"/>
    <property type="match status" value="1"/>
</dbReference>
<dbReference type="InterPro" id="IPR009061">
    <property type="entry name" value="DNA-bd_dom_put_sf"/>
</dbReference>
<comment type="caution">
    <text evidence="4">The sequence shown here is derived from an EMBL/GenBank/DDBJ whole genome shotgun (WGS) entry which is preliminary data.</text>
</comment>
<dbReference type="PATRIC" id="fig|1429438.4.peg.3167"/>
<keyword evidence="5" id="KW-1185">Reference proteome</keyword>
<dbReference type="PROSITE" id="PS50937">
    <property type="entry name" value="HTH_MERR_2"/>
    <property type="match status" value="1"/>
</dbReference>
<dbReference type="SMART" id="SM00422">
    <property type="entry name" value="HTH_MERR"/>
    <property type="match status" value="1"/>
</dbReference>
<dbReference type="HOGENOM" id="CLU_060077_7_3_7"/>
<evidence type="ECO:0000259" key="3">
    <source>
        <dbReference type="PROSITE" id="PS50937"/>
    </source>
</evidence>
<dbReference type="Pfam" id="PF13411">
    <property type="entry name" value="MerR_1"/>
    <property type="match status" value="1"/>
</dbReference>
<feature type="domain" description="HTH merR-type" evidence="3">
    <location>
        <begin position="9"/>
        <end position="78"/>
    </location>
</feature>
<accession>W4LMH4</accession>